<reference evidence="9" key="1">
    <citation type="journal article" date="2020" name="Stud. Mycol.">
        <title>101 Dothideomycetes genomes: a test case for predicting lifestyles and emergence of pathogens.</title>
        <authorList>
            <person name="Haridas S."/>
            <person name="Albert R."/>
            <person name="Binder M."/>
            <person name="Bloem J."/>
            <person name="Labutti K."/>
            <person name="Salamov A."/>
            <person name="Andreopoulos B."/>
            <person name="Baker S."/>
            <person name="Barry K."/>
            <person name="Bills G."/>
            <person name="Bluhm B."/>
            <person name="Cannon C."/>
            <person name="Castanera R."/>
            <person name="Culley D."/>
            <person name="Daum C."/>
            <person name="Ezra D."/>
            <person name="Gonzalez J."/>
            <person name="Henrissat B."/>
            <person name="Kuo A."/>
            <person name="Liang C."/>
            <person name="Lipzen A."/>
            <person name="Lutzoni F."/>
            <person name="Magnuson J."/>
            <person name="Mondo S."/>
            <person name="Nolan M."/>
            <person name="Ohm R."/>
            <person name="Pangilinan J."/>
            <person name="Park H.-J."/>
            <person name="Ramirez L."/>
            <person name="Alfaro M."/>
            <person name="Sun H."/>
            <person name="Tritt A."/>
            <person name="Yoshinaga Y."/>
            <person name="Zwiers L.-H."/>
            <person name="Turgeon B."/>
            <person name="Goodwin S."/>
            <person name="Spatafora J."/>
            <person name="Crous P."/>
            <person name="Grigoriev I."/>
        </authorList>
    </citation>
    <scope>NUCLEOTIDE SEQUENCE</scope>
    <source>
        <strain evidence="9">ATCC 16933</strain>
    </source>
</reference>
<dbReference type="AlphaFoldDB" id="A0A6A6P8J1"/>
<evidence type="ECO:0000256" key="5">
    <source>
        <dbReference type="ARBA" id="ARBA00023136"/>
    </source>
</evidence>
<evidence type="ECO:0000256" key="2">
    <source>
        <dbReference type="ARBA" id="ARBA00006175"/>
    </source>
</evidence>
<dbReference type="Proteomes" id="UP000799766">
    <property type="component" value="Unassembled WGS sequence"/>
</dbReference>
<dbReference type="Gene3D" id="1.20.1080.10">
    <property type="entry name" value="Glycerol uptake facilitator protein"/>
    <property type="match status" value="1"/>
</dbReference>
<feature type="transmembrane region" description="Helical" evidence="8">
    <location>
        <begin position="118"/>
        <end position="135"/>
    </location>
</feature>
<keyword evidence="6" id="KW-0813">Transport</keyword>
<evidence type="ECO:0000256" key="3">
    <source>
        <dbReference type="ARBA" id="ARBA00022692"/>
    </source>
</evidence>
<evidence type="ECO:0000256" key="6">
    <source>
        <dbReference type="RuleBase" id="RU000477"/>
    </source>
</evidence>
<comment type="subcellular location">
    <subcellularLocation>
        <location evidence="1">Membrane</location>
        <topology evidence="1">Multi-pass membrane protein</topology>
    </subcellularLocation>
</comment>
<evidence type="ECO:0000256" key="4">
    <source>
        <dbReference type="ARBA" id="ARBA00022989"/>
    </source>
</evidence>
<feature type="transmembrane region" description="Helical" evidence="8">
    <location>
        <begin position="226"/>
        <end position="246"/>
    </location>
</feature>
<evidence type="ECO:0000256" key="8">
    <source>
        <dbReference type="SAM" id="Phobius"/>
    </source>
</evidence>
<dbReference type="GO" id="GO:0005886">
    <property type="term" value="C:plasma membrane"/>
    <property type="evidence" value="ECO:0007669"/>
    <property type="project" value="TreeGrafter"/>
</dbReference>
<proteinExistence type="inferred from homology"/>
<feature type="transmembrane region" description="Helical" evidence="8">
    <location>
        <begin position="93"/>
        <end position="111"/>
    </location>
</feature>
<dbReference type="InterPro" id="IPR000425">
    <property type="entry name" value="MIP"/>
</dbReference>
<feature type="compositionally biased region" description="Basic and acidic residues" evidence="7">
    <location>
        <begin position="260"/>
        <end position="280"/>
    </location>
</feature>
<protein>
    <submittedName>
        <fullName evidence="9">Aquaporin-like protein</fullName>
    </submittedName>
</protein>
<dbReference type="SUPFAM" id="SSF81338">
    <property type="entry name" value="Aquaporin-like"/>
    <property type="match status" value="1"/>
</dbReference>
<feature type="transmembrane region" description="Helical" evidence="8">
    <location>
        <begin position="181"/>
        <end position="201"/>
    </location>
</feature>
<sequence>RLRGLGWLPARARAHLVAALGEFAGTCLFLSFAFAGTHVANAAAAGQIEAAGGSEDADAARYPNTPVLLYISLAFGFSLAVNAWVFMRISGGLFNPAVTLGMCLIGAVPWLRGLIDTLAQIAGAIAASALVLGLFPGTLAVRTTLHPSTSHVRGLLIEALLTAELVFAIFMLAAEKHKGTFLAPIGVGLCLFVCELAGVYYTGGSLNPARSFGPDVVLGTFDSYHWIYWAGPAIGAVAAVLFYRLVKVLEDETESQATDVDEKAAEPLREDKDPDTAGAN</sequence>
<feature type="transmembrane region" description="Helical" evidence="8">
    <location>
        <begin position="155"/>
        <end position="174"/>
    </location>
</feature>
<feature type="non-terminal residue" evidence="9">
    <location>
        <position position="1"/>
    </location>
</feature>
<dbReference type="PRINTS" id="PR00783">
    <property type="entry name" value="MINTRINSICP"/>
</dbReference>
<accession>A0A6A6P8J1</accession>
<organism evidence="9 10">
    <name type="scientific">Lineolata rhizophorae</name>
    <dbReference type="NCBI Taxonomy" id="578093"/>
    <lineage>
        <taxon>Eukaryota</taxon>
        <taxon>Fungi</taxon>
        <taxon>Dikarya</taxon>
        <taxon>Ascomycota</taxon>
        <taxon>Pezizomycotina</taxon>
        <taxon>Dothideomycetes</taxon>
        <taxon>Dothideomycetes incertae sedis</taxon>
        <taxon>Lineolatales</taxon>
        <taxon>Lineolataceae</taxon>
        <taxon>Lineolata</taxon>
    </lineage>
</organism>
<evidence type="ECO:0000256" key="1">
    <source>
        <dbReference type="ARBA" id="ARBA00004141"/>
    </source>
</evidence>
<dbReference type="GO" id="GO:0015250">
    <property type="term" value="F:water channel activity"/>
    <property type="evidence" value="ECO:0007669"/>
    <property type="project" value="TreeGrafter"/>
</dbReference>
<keyword evidence="3 6" id="KW-0812">Transmembrane</keyword>
<keyword evidence="4 8" id="KW-1133">Transmembrane helix</keyword>
<keyword evidence="10" id="KW-1185">Reference proteome</keyword>
<dbReference type="Pfam" id="PF00230">
    <property type="entry name" value="MIP"/>
    <property type="match status" value="1"/>
</dbReference>
<dbReference type="EMBL" id="MU001673">
    <property type="protein sequence ID" value="KAF2460265.1"/>
    <property type="molecule type" value="Genomic_DNA"/>
</dbReference>
<evidence type="ECO:0000256" key="7">
    <source>
        <dbReference type="SAM" id="MobiDB-lite"/>
    </source>
</evidence>
<feature type="transmembrane region" description="Helical" evidence="8">
    <location>
        <begin position="67"/>
        <end position="87"/>
    </location>
</feature>
<keyword evidence="5 8" id="KW-0472">Membrane</keyword>
<dbReference type="PANTHER" id="PTHR19139">
    <property type="entry name" value="AQUAPORIN TRANSPORTER"/>
    <property type="match status" value="1"/>
</dbReference>
<dbReference type="PANTHER" id="PTHR19139:SF199">
    <property type="entry name" value="MIP17260P"/>
    <property type="match status" value="1"/>
</dbReference>
<name>A0A6A6P8J1_9PEZI</name>
<dbReference type="InterPro" id="IPR023271">
    <property type="entry name" value="Aquaporin-like"/>
</dbReference>
<evidence type="ECO:0000313" key="9">
    <source>
        <dbReference type="EMBL" id="KAF2460265.1"/>
    </source>
</evidence>
<dbReference type="InterPro" id="IPR034294">
    <property type="entry name" value="Aquaporin_transptr"/>
</dbReference>
<dbReference type="OrthoDB" id="3222at2759"/>
<feature type="non-terminal residue" evidence="9">
    <location>
        <position position="280"/>
    </location>
</feature>
<comment type="similarity">
    <text evidence="2 6">Belongs to the MIP/aquaporin (TC 1.A.8) family.</text>
</comment>
<evidence type="ECO:0000313" key="10">
    <source>
        <dbReference type="Proteomes" id="UP000799766"/>
    </source>
</evidence>
<feature type="region of interest" description="Disordered" evidence="7">
    <location>
        <begin position="252"/>
        <end position="280"/>
    </location>
</feature>
<gene>
    <name evidence="9" type="ORF">BDY21DRAFT_269585</name>
</gene>